<dbReference type="InterPro" id="IPR036259">
    <property type="entry name" value="MFS_trans_sf"/>
</dbReference>
<dbReference type="GO" id="GO:0005886">
    <property type="term" value="C:plasma membrane"/>
    <property type="evidence" value="ECO:0007669"/>
    <property type="project" value="TreeGrafter"/>
</dbReference>
<feature type="transmembrane region" description="Helical" evidence="1">
    <location>
        <begin position="342"/>
        <end position="362"/>
    </location>
</feature>
<dbReference type="GO" id="GO:0015293">
    <property type="term" value="F:symporter activity"/>
    <property type="evidence" value="ECO:0007669"/>
    <property type="project" value="InterPro"/>
</dbReference>
<feature type="transmembrane region" description="Helical" evidence="1">
    <location>
        <begin position="128"/>
        <end position="151"/>
    </location>
</feature>
<proteinExistence type="predicted"/>
<keyword evidence="1" id="KW-0812">Transmembrane</keyword>
<sequence length="472" mass="51091">MTERRLATNRIIWTFATGQLGWSILSGVVTNWLVYFFQPGHDLLNEGQRIFITQGSVLLGMTTIGLITALGRFTDAFVDPWVASRSDACGHRLGRRVPFMRYAAIPFGAATILAFVSPIDGVSVVNDIFLLVTVLAFYVCMTCYCTPFNALIPELGRTQELRIEVSTRISFTYFIGTAIAYLVPNIAGLLQPALDMTTSFRVTIAALSVIAVACMLVPTFTIDEHIYAETTPSTIKMGESLKMTFSNRRFQVFVASDILYWIAITMFQTGLPFYITALMGLPDSMTFVLFALMTIMSLVFYAPVNALAKRMGKKWLVCFAFMFFCIAFGVTSLAGLLGIPGIAWGVMIAVLAAPPMAVLGILPQAVVADIAQADAISNGEARQGMFYAARTFSMKLGQSVAMILFTSVALIGGAGTGYRLSALAAMVLCLISGLTFLRYDEHGVLAAIRRDAASSADRTASCGSASLEGKVD</sequence>
<dbReference type="InterPro" id="IPR039672">
    <property type="entry name" value="MFS_2"/>
</dbReference>
<dbReference type="Gene3D" id="1.20.1250.20">
    <property type="entry name" value="MFS general substrate transporter like domains"/>
    <property type="match status" value="2"/>
</dbReference>
<protein>
    <submittedName>
        <fullName evidence="2">Na+/melibiose symporter-like transporter</fullName>
    </submittedName>
</protein>
<feature type="transmembrane region" description="Helical" evidence="1">
    <location>
        <begin position="287"/>
        <end position="308"/>
    </location>
</feature>
<accession>F2NAN0</accession>
<name>F2NAN0_CORGP</name>
<feature type="transmembrane region" description="Helical" evidence="1">
    <location>
        <begin position="315"/>
        <end position="336"/>
    </location>
</feature>
<keyword evidence="1" id="KW-1133">Transmembrane helix</keyword>
<dbReference type="RefSeq" id="WP_013709228.1">
    <property type="nucleotide sequence ID" value="NC_015389.1"/>
</dbReference>
<dbReference type="Proteomes" id="UP000006851">
    <property type="component" value="Chromosome"/>
</dbReference>
<dbReference type="STRING" id="700015.Corgl_1385"/>
<feature type="transmembrane region" description="Helical" evidence="1">
    <location>
        <begin position="252"/>
        <end position="275"/>
    </location>
</feature>
<feature type="transmembrane region" description="Helical" evidence="1">
    <location>
        <begin position="12"/>
        <end position="37"/>
    </location>
</feature>
<dbReference type="PANTHER" id="PTHR11328">
    <property type="entry name" value="MAJOR FACILITATOR SUPERFAMILY DOMAIN-CONTAINING PROTEIN"/>
    <property type="match status" value="1"/>
</dbReference>
<dbReference type="OrthoDB" id="3717977at2"/>
<gene>
    <name evidence="2" type="ordered locus">Corgl_1385</name>
</gene>
<dbReference type="EMBL" id="CP002628">
    <property type="protein sequence ID" value="AEB07486.1"/>
    <property type="molecule type" value="Genomic_DNA"/>
</dbReference>
<evidence type="ECO:0000313" key="3">
    <source>
        <dbReference type="Proteomes" id="UP000006851"/>
    </source>
</evidence>
<feature type="transmembrane region" description="Helical" evidence="1">
    <location>
        <begin position="57"/>
        <end position="78"/>
    </location>
</feature>
<feature type="transmembrane region" description="Helical" evidence="1">
    <location>
        <begin position="99"/>
        <end position="116"/>
    </location>
</feature>
<dbReference type="HOGENOM" id="CLU_027408_6_3_11"/>
<reference evidence="3" key="1">
    <citation type="journal article" date="2013" name="Stand. Genomic Sci.">
        <title>Complete genome sequence of Coriobacterium glomerans type strain (PW2(T)) from the midgut of Pyrrhocoris apterus L. (red soldier bug).</title>
        <authorList>
            <person name="Stackebrandt E."/>
            <person name="Zeytun A."/>
            <person name="Lapidus A."/>
            <person name="Nolan M."/>
            <person name="Lucas S."/>
            <person name="Hammon N."/>
            <person name="Deshpande S."/>
            <person name="Cheng J.F."/>
            <person name="Tapia R."/>
            <person name="Goodwin L.A."/>
            <person name="Pitluck S."/>
            <person name="Liolios K."/>
            <person name="Pagani I."/>
            <person name="Ivanova N."/>
            <person name="Mavromatis K."/>
            <person name="Mikhailova N."/>
            <person name="Huntemann M."/>
            <person name="Pati A."/>
            <person name="Chen A."/>
            <person name="Palaniappan K."/>
            <person name="Chang Y.J."/>
            <person name="Land M."/>
            <person name="Hauser L."/>
            <person name="Rohde M."/>
            <person name="Pukall R."/>
            <person name="Goker M."/>
            <person name="Detter J.C."/>
            <person name="Woyke T."/>
            <person name="Bristow J."/>
            <person name="Eisen J.A."/>
            <person name="Markowitz V."/>
            <person name="Hugenholtz P."/>
            <person name="Kyrpides N.C."/>
            <person name="Klenk H.P."/>
        </authorList>
    </citation>
    <scope>NUCLEOTIDE SEQUENCE</scope>
    <source>
        <strain evidence="3">ATCC 49209 / DSM 20642 / JCM 10262 / PW2</strain>
    </source>
</reference>
<dbReference type="AlphaFoldDB" id="F2NAN0"/>
<keyword evidence="1" id="KW-0472">Membrane</keyword>
<dbReference type="SUPFAM" id="SSF103473">
    <property type="entry name" value="MFS general substrate transporter"/>
    <property type="match status" value="1"/>
</dbReference>
<feature type="transmembrane region" description="Helical" evidence="1">
    <location>
        <begin position="202"/>
        <end position="222"/>
    </location>
</feature>
<dbReference type="KEGG" id="cgo:Corgl_1385"/>
<feature type="transmembrane region" description="Helical" evidence="1">
    <location>
        <begin position="420"/>
        <end position="439"/>
    </location>
</feature>
<feature type="transmembrane region" description="Helical" evidence="1">
    <location>
        <begin position="171"/>
        <end position="190"/>
    </location>
</feature>
<organism evidence="2 3">
    <name type="scientific">Coriobacterium glomerans (strain ATCC 49209 / DSM 20642 / JCM 10262 / PW2)</name>
    <dbReference type="NCBI Taxonomy" id="700015"/>
    <lineage>
        <taxon>Bacteria</taxon>
        <taxon>Bacillati</taxon>
        <taxon>Actinomycetota</taxon>
        <taxon>Coriobacteriia</taxon>
        <taxon>Coriobacteriales</taxon>
        <taxon>Coriobacteriaceae</taxon>
        <taxon>Coriobacterium</taxon>
    </lineage>
</organism>
<evidence type="ECO:0000256" key="1">
    <source>
        <dbReference type="SAM" id="Phobius"/>
    </source>
</evidence>
<dbReference type="Pfam" id="PF13347">
    <property type="entry name" value="MFS_2"/>
    <property type="match status" value="1"/>
</dbReference>
<dbReference type="PANTHER" id="PTHR11328:SF24">
    <property type="entry name" value="MAJOR FACILITATOR SUPERFAMILY (MFS) PROFILE DOMAIN-CONTAINING PROTEIN"/>
    <property type="match status" value="1"/>
</dbReference>
<feature type="transmembrane region" description="Helical" evidence="1">
    <location>
        <begin position="392"/>
        <end position="414"/>
    </location>
</feature>
<keyword evidence="3" id="KW-1185">Reference proteome</keyword>
<evidence type="ECO:0000313" key="2">
    <source>
        <dbReference type="EMBL" id="AEB07486.1"/>
    </source>
</evidence>
<dbReference type="GO" id="GO:0008643">
    <property type="term" value="P:carbohydrate transport"/>
    <property type="evidence" value="ECO:0007669"/>
    <property type="project" value="InterPro"/>
</dbReference>
<dbReference type="eggNOG" id="COG2211">
    <property type="taxonomic scope" value="Bacteria"/>
</dbReference>